<dbReference type="InterPro" id="IPR003838">
    <property type="entry name" value="ABC3_permease_C"/>
</dbReference>
<keyword evidence="11" id="KW-1185">Reference proteome</keyword>
<evidence type="ECO:0000313" key="11">
    <source>
        <dbReference type="Proteomes" id="UP000199397"/>
    </source>
</evidence>
<comment type="similarity">
    <text evidence="6">Belongs to the ABC-4 integral membrane protein family.</text>
</comment>
<keyword evidence="3 7" id="KW-0812">Transmembrane</keyword>
<dbReference type="Proteomes" id="UP000199397">
    <property type="component" value="Unassembled WGS sequence"/>
</dbReference>
<dbReference type="Pfam" id="PF12704">
    <property type="entry name" value="MacB_PCD"/>
    <property type="match status" value="1"/>
</dbReference>
<evidence type="ECO:0000256" key="3">
    <source>
        <dbReference type="ARBA" id="ARBA00022692"/>
    </source>
</evidence>
<evidence type="ECO:0000313" key="10">
    <source>
        <dbReference type="EMBL" id="SEA43205.1"/>
    </source>
</evidence>
<feature type="transmembrane region" description="Helical" evidence="7">
    <location>
        <begin position="362"/>
        <end position="382"/>
    </location>
</feature>
<keyword evidence="5 7" id="KW-0472">Membrane</keyword>
<feature type="transmembrane region" description="Helical" evidence="7">
    <location>
        <begin position="274"/>
        <end position="299"/>
    </location>
</feature>
<dbReference type="GO" id="GO:0005886">
    <property type="term" value="C:plasma membrane"/>
    <property type="evidence" value="ECO:0007669"/>
    <property type="project" value="UniProtKB-SubCell"/>
</dbReference>
<proteinExistence type="inferred from homology"/>
<comment type="subcellular location">
    <subcellularLocation>
        <location evidence="1">Cell membrane</location>
        <topology evidence="1">Multi-pass membrane protein</topology>
    </subcellularLocation>
</comment>
<dbReference type="OrthoDB" id="9770036at2"/>
<dbReference type="Pfam" id="PF02687">
    <property type="entry name" value="FtsX"/>
    <property type="match status" value="1"/>
</dbReference>
<keyword evidence="2" id="KW-1003">Cell membrane</keyword>
<evidence type="ECO:0000256" key="1">
    <source>
        <dbReference type="ARBA" id="ARBA00004651"/>
    </source>
</evidence>
<organism evidence="10 11">
    <name type="scientific">Thiothrix caldifontis</name>
    <dbReference type="NCBI Taxonomy" id="525918"/>
    <lineage>
        <taxon>Bacteria</taxon>
        <taxon>Pseudomonadati</taxon>
        <taxon>Pseudomonadota</taxon>
        <taxon>Gammaproteobacteria</taxon>
        <taxon>Thiotrichales</taxon>
        <taxon>Thiotrichaceae</taxon>
        <taxon>Thiothrix</taxon>
    </lineage>
</organism>
<evidence type="ECO:0000256" key="2">
    <source>
        <dbReference type="ARBA" id="ARBA00022475"/>
    </source>
</evidence>
<protein>
    <submittedName>
        <fullName evidence="10">Putative ABC transport system permease protein</fullName>
    </submittedName>
</protein>
<evidence type="ECO:0000259" key="9">
    <source>
        <dbReference type="Pfam" id="PF12704"/>
    </source>
</evidence>
<feature type="transmembrane region" description="Helical" evidence="7">
    <location>
        <begin position="21"/>
        <end position="45"/>
    </location>
</feature>
<feature type="domain" description="MacB-like periplasmic core" evidence="9">
    <location>
        <begin position="21"/>
        <end position="243"/>
    </location>
</feature>
<evidence type="ECO:0000256" key="7">
    <source>
        <dbReference type="SAM" id="Phobius"/>
    </source>
</evidence>
<dbReference type="PANTHER" id="PTHR30572:SF4">
    <property type="entry name" value="ABC TRANSPORTER PERMEASE YTRF"/>
    <property type="match status" value="1"/>
</dbReference>
<sequence>MLLADYLHLATSSIRFSPMRSFLTALGIAVGIAAVVLLTALGGGVQHYVLQQFTQFGAHIIAINPGKSSTFGVSGAMVSNVRPLSIEDAESLRRIQGVQTSVPMVQGNSPVEVGQLTRWTTVLGVNHETLQTWQLHLASGQFLPDDTTTQARNMAVIGAKVRSELFPDRSPLGQHLRIGQERFRVIGVMETKGQILGFDMDDAVYIPVARALALFNREGLMEIDVLYQAGANEAAIIEQIKALLIQRHGTEDVTITSQSDMLKTLGSILDILKAVVAGIGSISLLVGGVGILTIMSIAVNERTGEIGLLRALGASRQQVTYLFLLEAAALAGLGGVAGMLAGIGIAWLLHAVIPAMPVQIDWLYVLLAEAVAVITGLLAGFAPAQRASALPPVEALRSE</sequence>
<evidence type="ECO:0000256" key="6">
    <source>
        <dbReference type="ARBA" id="ARBA00038076"/>
    </source>
</evidence>
<dbReference type="GO" id="GO:0022857">
    <property type="term" value="F:transmembrane transporter activity"/>
    <property type="evidence" value="ECO:0007669"/>
    <property type="project" value="TreeGrafter"/>
</dbReference>
<dbReference type="RefSeq" id="WP_093067152.1">
    <property type="nucleotide sequence ID" value="NZ_FNQP01000007.1"/>
</dbReference>
<dbReference type="EMBL" id="FNQP01000007">
    <property type="protein sequence ID" value="SEA43205.1"/>
    <property type="molecule type" value="Genomic_DNA"/>
</dbReference>
<name>A0A1H4B4Q2_9GAMM</name>
<keyword evidence="4 7" id="KW-1133">Transmembrane helix</keyword>
<evidence type="ECO:0000259" key="8">
    <source>
        <dbReference type="Pfam" id="PF02687"/>
    </source>
</evidence>
<dbReference type="InterPro" id="IPR050250">
    <property type="entry name" value="Macrolide_Exporter_MacB"/>
</dbReference>
<dbReference type="PANTHER" id="PTHR30572">
    <property type="entry name" value="MEMBRANE COMPONENT OF TRANSPORTER-RELATED"/>
    <property type="match status" value="1"/>
</dbReference>
<dbReference type="InterPro" id="IPR025857">
    <property type="entry name" value="MacB_PCD"/>
</dbReference>
<feature type="transmembrane region" description="Helical" evidence="7">
    <location>
        <begin position="320"/>
        <end position="350"/>
    </location>
</feature>
<evidence type="ECO:0000256" key="4">
    <source>
        <dbReference type="ARBA" id="ARBA00022989"/>
    </source>
</evidence>
<accession>A0A1H4B4Q2</accession>
<evidence type="ECO:0000256" key="5">
    <source>
        <dbReference type="ARBA" id="ARBA00023136"/>
    </source>
</evidence>
<dbReference type="AlphaFoldDB" id="A0A1H4B4Q2"/>
<feature type="domain" description="ABC3 transporter permease C-terminal" evidence="8">
    <location>
        <begin position="279"/>
        <end position="392"/>
    </location>
</feature>
<reference evidence="10 11" key="1">
    <citation type="submission" date="2016-10" db="EMBL/GenBank/DDBJ databases">
        <authorList>
            <person name="de Groot N.N."/>
        </authorList>
    </citation>
    <scope>NUCLEOTIDE SEQUENCE [LARGE SCALE GENOMIC DNA]</scope>
    <source>
        <strain evidence="10 11">DSM 21228</strain>
    </source>
</reference>
<gene>
    <name evidence="10" type="ORF">SAMN05660964_01598</name>
</gene>
<dbReference type="STRING" id="525918.SAMN05660964_01598"/>